<dbReference type="Proteomes" id="UP000032300">
    <property type="component" value="Chromosome"/>
</dbReference>
<dbReference type="RefSeq" id="WP_044335707.1">
    <property type="nucleotide sequence ID" value="NZ_CP010836.1"/>
</dbReference>
<keyword evidence="3" id="KW-1185">Reference proteome</keyword>
<accession>A0A7U5BFB1</accession>
<dbReference type="OrthoDB" id="7467144at2"/>
<feature type="signal peptide" evidence="1">
    <location>
        <begin position="1"/>
        <end position="24"/>
    </location>
</feature>
<dbReference type="AlphaFoldDB" id="A0A7U5BFB1"/>
<sequence length="227" mass="24920">MLVPRILFGLAITAGIFVSAPASAQFFLKSANLAGERVTGTEPGMTGPALPGANGDEVRAALVWNLRAALNVAALQCQFEPTLLTLPNYNAMLKDHETELRTAYATLEKYFSRTLKDKKKGMTELDKFGTRIYSGFSTVQGQLSFCQTAASIGHDALFVKRGALSELAHDRMRELRASLAPWGEQFRNRASYSVPFQPLPPFGNDKCWKKGRYQAKKCGPLQVASRS</sequence>
<dbReference type="KEGG" id="sphi:TS85_02320"/>
<evidence type="ECO:0008006" key="4">
    <source>
        <dbReference type="Google" id="ProtNLM"/>
    </source>
</evidence>
<name>A0A7U5BFB1_9SPHN</name>
<protein>
    <recommendedName>
        <fullName evidence="4">TIGR02301 family protein</fullName>
    </recommendedName>
</protein>
<reference evidence="2 3" key="1">
    <citation type="journal article" date="2015" name="Int. J. Syst. Evol. Microbiol.">
        <title>Sphingomonas hengshuiensis sp. nov., isolated from lake wetland.</title>
        <authorList>
            <person name="Wei S."/>
            <person name="Wang T."/>
            <person name="Liu H."/>
            <person name="Zhang C."/>
            <person name="Guo J."/>
            <person name="Wang Q."/>
            <person name="Liang K."/>
            <person name="Zhang Z."/>
        </authorList>
    </citation>
    <scope>NUCLEOTIDE SEQUENCE [LARGE SCALE GENOMIC DNA]</scope>
    <source>
        <strain evidence="2 3">WHSC-8</strain>
    </source>
</reference>
<reference evidence="2 3" key="2">
    <citation type="submission" date="2015-02" db="EMBL/GenBank/DDBJ databases">
        <title>The complete genome of Sphingomonas hengshuiensis sp. WHSC-8 isolated from soil of Hengshui Lake.</title>
        <authorList>
            <person name="Wei S."/>
            <person name="Guo J."/>
            <person name="Su C."/>
            <person name="Wu R."/>
            <person name="Zhang Z."/>
            <person name="Liang K."/>
            <person name="Li H."/>
            <person name="Wang T."/>
            <person name="Liu H."/>
            <person name="Zhang C."/>
            <person name="Li Z."/>
            <person name="Wang Q."/>
            <person name="Meng J."/>
        </authorList>
    </citation>
    <scope>NUCLEOTIDE SEQUENCE [LARGE SCALE GENOMIC DNA]</scope>
    <source>
        <strain evidence="2 3">WHSC-8</strain>
    </source>
</reference>
<organism evidence="2 3">
    <name type="scientific">Sphingomonas hengshuiensis</name>
    <dbReference type="NCBI Taxonomy" id="1609977"/>
    <lineage>
        <taxon>Bacteria</taxon>
        <taxon>Pseudomonadati</taxon>
        <taxon>Pseudomonadota</taxon>
        <taxon>Alphaproteobacteria</taxon>
        <taxon>Sphingomonadales</taxon>
        <taxon>Sphingomonadaceae</taxon>
        <taxon>Sphingomonas</taxon>
    </lineage>
</organism>
<proteinExistence type="predicted"/>
<evidence type="ECO:0000256" key="1">
    <source>
        <dbReference type="SAM" id="SignalP"/>
    </source>
</evidence>
<gene>
    <name evidence="2" type="ORF">TS85_02320</name>
</gene>
<keyword evidence="1" id="KW-0732">Signal</keyword>
<evidence type="ECO:0000313" key="2">
    <source>
        <dbReference type="EMBL" id="AJP74201.1"/>
    </source>
</evidence>
<evidence type="ECO:0000313" key="3">
    <source>
        <dbReference type="Proteomes" id="UP000032300"/>
    </source>
</evidence>
<dbReference type="EMBL" id="CP010836">
    <property type="protein sequence ID" value="AJP74201.1"/>
    <property type="molecule type" value="Genomic_DNA"/>
</dbReference>
<feature type="chain" id="PRO_5031272161" description="TIGR02301 family protein" evidence="1">
    <location>
        <begin position="25"/>
        <end position="227"/>
    </location>
</feature>